<dbReference type="PANTHER" id="PTHR34301">
    <property type="entry name" value="DNA-BINDING PROTEIN-RELATED"/>
    <property type="match status" value="1"/>
</dbReference>
<accession>A0A7Z1A4A6</accession>
<evidence type="ECO:0008006" key="3">
    <source>
        <dbReference type="Google" id="ProtNLM"/>
    </source>
</evidence>
<protein>
    <recommendedName>
        <fullName evidence="3">ATP-binding protein</fullName>
    </recommendedName>
</protein>
<sequence>MIRDPLYFNRTQLAERLVDNLQSNILHAITLFAPRRMGKTQFLGNDITQIAKEQGFSVFYYSFMDQPNQTREHFMFALATFLAEIESPLYKKANSLTKIELFGASLEWNVDAPPPPSSVSGYISRMAKTNKPVLMLLDEAQEMAKKSDMRDLIGSLRTGLDIHRDRVKVIFTGSSPYGLKSMFNDYKAPFFNFAHQIDFPIFGKEFTDFLADIYEQRTGSSIDKEKFFSYFAALGHTPLFARTMIQEMILNPNLTLEQVFEVKLEEFTKILEHATVGMPELTALEKIILQLISENHKSLYSAKTRSIIAERLGVDSVSAQTVQGQLRKLEKKELVIKNAHGDYEPAILYDF</sequence>
<comment type="caution">
    <text evidence="1">The sequence shown here is derived from an EMBL/GenBank/DDBJ whole genome shotgun (WGS) entry which is preliminary data.</text>
</comment>
<proteinExistence type="predicted"/>
<dbReference type="EMBL" id="LXHE01000005">
    <property type="protein sequence ID" value="OAV01409.1"/>
    <property type="molecule type" value="Genomic_DNA"/>
</dbReference>
<gene>
    <name evidence="1" type="ORF">AO382_0684</name>
</gene>
<dbReference type="SUPFAM" id="SSF52540">
    <property type="entry name" value="P-loop containing nucleoside triphosphate hydrolases"/>
    <property type="match status" value="1"/>
</dbReference>
<dbReference type="RefSeq" id="WP_064618050.1">
    <property type="nucleotide sequence ID" value="NZ_LXHE01000005.1"/>
</dbReference>
<dbReference type="AlphaFoldDB" id="A0A7Z1A4A6"/>
<name>A0A7Z1A4A6_MORCA</name>
<dbReference type="Gene3D" id="3.40.50.300">
    <property type="entry name" value="P-loop containing nucleotide triphosphate hydrolases"/>
    <property type="match status" value="1"/>
</dbReference>
<dbReference type="Proteomes" id="UP000078446">
    <property type="component" value="Unassembled WGS sequence"/>
</dbReference>
<dbReference type="InterPro" id="IPR027417">
    <property type="entry name" value="P-loop_NTPase"/>
</dbReference>
<evidence type="ECO:0000313" key="2">
    <source>
        <dbReference type="Proteomes" id="UP000078446"/>
    </source>
</evidence>
<organism evidence="1 2">
    <name type="scientific">Moraxella catarrhalis</name>
    <name type="common">Branhamella catarrhalis</name>
    <dbReference type="NCBI Taxonomy" id="480"/>
    <lineage>
        <taxon>Bacteria</taxon>
        <taxon>Pseudomonadati</taxon>
        <taxon>Pseudomonadota</taxon>
        <taxon>Gammaproteobacteria</taxon>
        <taxon>Moraxellales</taxon>
        <taxon>Moraxellaceae</taxon>
        <taxon>Moraxella</taxon>
    </lineage>
</organism>
<dbReference type="PANTHER" id="PTHR34301:SF8">
    <property type="entry name" value="ATPASE DOMAIN-CONTAINING PROTEIN"/>
    <property type="match status" value="1"/>
</dbReference>
<evidence type="ECO:0000313" key="1">
    <source>
        <dbReference type="EMBL" id="OAV01409.1"/>
    </source>
</evidence>
<reference evidence="1 2" key="1">
    <citation type="journal article" date="2016" name="Genome Biol. Evol.">
        <title>Comparative Genomic Analyses of the Moraxella catarrhalis Serosensitive and Seroresistant Lineages Demonstrate Their Independent Evolution.</title>
        <authorList>
            <person name="Earl J.P."/>
            <person name="de Vries S.P."/>
            <person name="Ahmed A."/>
            <person name="Powell E."/>
            <person name="Schultz M.P."/>
            <person name="Hermans P.W."/>
            <person name="Hill D.J."/>
            <person name="Zhou Z."/>
            <person name="Constantinidou C.I."/>
            <person name="Hu F.Z."/>
            <person name="Bootsma H.J."/>
            <person name="Ehrlich G.D."/>
        </authorList>
    </citation>
    <scope>NUCLEOTIDE SEQUENCE [LARGE SCALE GENOMIC DNA]</scope>
    <source>
        <strain evidence="1 2">Z7574</strain>
    </source>
</reference>